<name>A0AAD4NUR8_9PLEO</name>
<gene>
    <name evidence="1" type="ORF">G6011_00443</name>
</gene>
<keyword evidence="2" id="KW-1185">Reference proteome</keyword>
<reference evidence="1" key="1">
    <citation type="submission" date="2021-07" db="EMBL/GenBank/DDBJ databases">
        <title>Genome Resource of American Ginseng Black Spot Pathogen Alternaria panax.</title>
        <authorList>
            <person name="Qiu C."/>
            <person name="Wang W."/>
            <person name="Liu Z."/>
        </authorList>
    </citation>
    <scope>NUCLEOTIDE SEQUENCE</scope>
    <source>
        <strain evidence="1">BNCC115425</strain>
    </source>
</reference>
<accession>A0AAD4NUR8</accession>
<evidence type="ECO:0000313" key="1">
    <source>
        <dbReference type="EMBL" id="KAG9195322.1"/>
    </source>
</evidence>
<organism evidence="1 2">
    <name type="scientific">Alternaria panax</name>
    <dbReference type="NCBI Taxonomy" id="48097"/>
    <lineage>
        <taxon>Eukaryota</taxon>
        <taxon>Fungi</taxon>
        <taxon>Dikarya</taxon>
        <taxon>Ascomycota</taxon>
        <taxon>Pezizomycotina</taxon>
        <taxon>Dothideomycetes</taxon>
        <taxon>Pleosporomycetidae</taxon>
        <taxon>Pleosporales</taxon>
        <taxon>Pleosporineae</taxon>
        <taxon>Pleosporaceae</taxon>
        <taxon>Alternaria</taxon>
        <taxon>Alternaria sect. Panax</taxon>
    </lineage>
</organism>
<dbReference type="EMBL" id="JAANER010000001">
    <property type="protein sequence ID" value="KAG9195322.1"/>
    <property type="molecule type" value="Genomic_DNA"/>
</dbReference>
<protein>
    <submittedName>
        <fullName evidence="1">Uncharacterized protein</fullName>
    </submittedName>
</protein>
<dbReference type="AlphaFoldDB" id="A0AAD4NUR8"/>
<evidence type="ECO:0000313" key="2">
    <source>
        <dbReference type="Proteomes" id="UP001199106"/>
    </source>
</evidence>
<comment type="caution">
    <text evidence="1">The sequence shown here is derived from an EMBL/GenBank/DDBJ whole genome shotgun (WGS) entry which is preliminary data.</text>
</comment>
<proteinExistence type="predicted"/>
<dbReference type="Proteomes" id="UP001199106">
    <property type="component" value="Unassembled WGS sequence"/>
</dbReference>
<sequence>MADFLGDPNFPDKAMRANRARKIAYFQGLYKQYSRLDFTRYSDRPFAIAGLEKRLQSAFTTRGAFGIFDDGDKDDGGLFHRSLLWQRGEESGDLPNMTPIEFPLARRVKVPSWSWMAYRGGIDYIDPPFDQADWERIEIIPPWTRGGIKSSTAETSPQDDEIAIIARVRDFKVAGRLPEEVKITYDAERTSASDGQTPQCVVVAKMKGGSSNLLRRYYVLLVAATQGTSGRGEKRYRRVGAGFMLGKYISLEGDGIAGRVV</sequence>